<evidence type="ECO:0000256" key="3">
    <source>
        <dbReference type="ARBA" id="ARBA00023163"/>
    </source>
</evidence>
<dbReference type="InterPro" id="IPR036388">
    <property type="entry name" value="WH-like_DNA-bd_sf"/>
</dbReference>
<evidence type="ECO:0000256" key="1">
    <source>
        <dbReference type="ARBA" id="ARBA00023015"/>
    </source>
</evidence>
<proteinExistence type="predicted"/>
<keyword evidence="2" id="KW-0238">DNA-binding</keyword>
<protein>
    <submittedName>
        <fullName evidence="6">MarR family transcriptional regulator</fullName>
    </submittedName>
</protein>
<feature type="compositionally biased region" description="Polar residues" evidence="4">
    <location>
        <begin position="1"/>
        <end position="14"/>
    </location>
</feature>
<keyword evidence="1" id="KW-0805">Transcription regulation</keyword>
<dbReference type="PANTHER" id="PTHR42756">
    <property type="entry name" value="TRANSCRIPTIONAL REGULATOR, MARR"/>
    <property type="match status" value="1"/>
</dbReference>
<dbReference type="SUPFAM" id="SSF46785">
    <property type="entry name" value="Winged helix' DNA-binding domain"/>
    <property type="match status" value="1"/>
</dbReference>
<accession>A0A941IKA0</accession>
<dbReference type="GO" id="GO:0003700">
    <property type="term" value="F:DNA-binding transcription factor activity"/>
    <property type="evidence" value="ECO:0007669"/>
    <property type="project" value="InterPro"/>
</dbReference>
<gene>
    <name evidence="6" type="ORF">KDK95_28740</name>
</gene>
<evidence type="ECO:0000256" key="2">
    <source>
        <dbReference type="ARBA" id="ARBA00023125"/>
    </source>
</evidence>
<evidence type="ECO:0000256" key="4">
    <source>
        <dbReference type="SAM" id="MobiDB-lite"/>
    </source>
</evidence>
<comment type="caution">
    <text evidence="6">The sequence shown here is derived from an EMBL/GenBank/DDBJ whole genome shotgun (WGS) entry which is preliminary data.</text>
</comment>
<evidence type="ECO:0000313" key="7">
    <source>
        <dbReference type="Proteomes" id="UP000676325"/>
    </source>
</evidence>
<organism evidence="6 7">
    <name type="scientific">Actinospica acidithermotolerans</name>
    <dbReference type="NCBI Taxonomy" id="2828514"/>
    <lineage>
        <taxon>Bacteria</taxon>
        <taxon>Bacillati</taxon>
        <taxon>Actinomycetota</taxon>
        <taxon>Actinomycetes</taxon>
        <taxon>Catenulisporales</taxon>
        <taxon>Actinospicaceae</taxon>
        <taxon>Actinospica</taxon>
    </lineage>
</organism>
<feature type="region of interest" description="Disordered" evidence="4">
    <location>
        <begin position="1"/>
        <end position="21"/>
    </location>
</feature>
<evidence type="ECO:0000259" key="5">
    <source>
        <dbReference type="PROSITE" id="PS50995"/>
    </source>
</evidence>
<sequence>MSSDVVDSVDQTPNEPGPELSNRLGYLLKHAQQRLNELTAVALEPYNLNGRELGCLVVLDAMGPTSQQDAARRLGVDRTTMVALIDALEAKSVVVRRPFEEDRRRNVVEFTESGHELFLRALKASDEAERRFVSPLEDAAAEAFRHQLRAVIGVDDAR</sequence>
<evidence type="ECO:0000313" key="6">
    <source>
        <dbReference type="EMBL" id="MBR7830324.1"/>
    </source>
</evidence>
<dbReference type="AlphaFoldDB" id="A0A941IKA0"/>
<keyword evidence="7" id="KW-1185">Reference proteome</keyword>
<dbReference type="InterPro" id="IPR000835">
    <property type="entry name" value="HTH_MarR-typ"/>
</dbReference>
<dbReference type="InterPro" id="IPR036390">
    <property type="entry name" value="WH_DNA-bd_sf"/>
</dbReference>
<dbReference type="Gene3D" id="1.10.10.10">
    <property type="entry name" value="Winged helix-like DNA-binding domain superfamily/Winged helix DNA-binding domain"/>
    <property type="match status" value="1"/>
</dbReference>
<name>A0A941IKA0_9ACTN</name>
<dbReference type="GO" id="GO:0003677">
    <property type="term" value="F:DNA binding"/>
    <property type="evidence" value="ECO:0007669"/>
    <property type="project" value="UniProtKB-KW"/>
</dbReference>
<reference evidence="6" key="1">
    <citation type="submission" date="2021-04" db="EMBL/GenBank/DDBJ databases">
        <title>Genome based classification of Actinospica acidithermotolerans sp. nov., an actinobacterium isolated from an Indonesian hot spring.</title>
        <authorList>
            <person name="Kusuma A.B."/>
            <person name="Putra K.E."/>
            <person name="Nafisah S."/>
            <person name="Loh J."/>
            <person name="Nouioui I."/>
            <person name="Goodfellow M."/>
        </authorList>
    </citation>
    <scope>NUCLEOTIDE SEQUENCE</scope>
    <source>
        <strain evidence="6">MGRD01-02</strain>
    </source>
</reference>
<dbReference type="RefSeq" id="WP_212521452.1">
    <property type="nucleotide sequence ID" value="NZ_JAGSOH010000126.1"/>
</dbReference>
<dbReference type="PROSITE" id="PS50995">
    <property type="entry name" value="HTH_MARR_2"/>
    <property type="match status" value="1"/>
</dbReference>
<keyword evidence="3" id="KW-0804">Transcription</keyword>
<dbReference type="SMART" id="SM00347">
    <property type="entry name" value="HTH_MARR"/>
    <property type="match status" value="1"/>
</dbReference>
<dbReference type="PANTHER" id="PTHR42756:SF1">
    <property type="entry name" value="TRANSCRIPTIONAL REPRESSOR OF EMRAB OPERON"/>
    <property type="match status" value="1"/>
</dbReference>
<dbReference type="EMBL" id="JAGSOH010000126">
    <property type="protein sequence ID" value="MBR7830324.1"/>
    <property type="molecule type" value="Genomic_DNA"/>
</dbReference>
<feature type="domain" description="HTH marR-type" evidence="5">
    <location>
        <begin position="21"/>
        <end position="153"/>
    </location>
</feature>
<dbReference type="Pfam" id="PF12802">
    <property type="entry name" value="MarR_2"/>
    <property type="match status" value="1"/>
</dbReference>
<dbReference type="Proteomes" id="UP000676325">
    <property type="component" value="Unassembled WGS sequence"/>
</dbReference>
<dbReference type="PRINTS" id="PR00598">
    <property type="entry name" value="HTHMARR"/>
</dbReference>